<reference evidence="2 3" key="1">
    <citation type="journal article" date="2015" name="Genome Biol. Evol.">
        <title>Comparative Genomics of a Bacterivorous Green Alga Reveals Evolutionary Causalities and Consequences of Phago-Mixotrophic Mode of Nutrition.</title>
        <authorList>
            <person name="Burns J.A."/>
            <person name="Paasch A."/>
            <person name="Narechania A."/>
            <person name="Kim E."/>
        </authorList>
    </citation>
    <scope>NUCLEOTIDE SEQUENCE [LARGE SCALE GENOMIC DNA]</scope>
    <source>
        <strain evidence="2 3">PLY_AMNH</strain>
    </source>
</reference>
<evidence type="ECO:0000313" key="3">
    <source>
        <dbReference type="Proteomes" id="UP001190700"/>
    </source>
</evidence>
<evidence type="ECO:0000313" key="2">
    <source>
        <dbReference type="EMBL" id="KAK3288542.1"/>
    </source>
</evidence>
<dbReference type="Proteomes" id="UP001190700">
    <property type="component" value="Unassembled WGS sequence"/>
</dbReference>
<feature type="compositionally biased region" description="Polar residues" evidence="1">
    <location>
        <begin position="23"/>
        <end position="32"/>
    </location>
</feature>
<evidence type="ECO:0000256" key="1">
    <source>
        <dbReference type="SAM" id="MobiDB-lite"/>
    </source>
</evidence>
<gene>
    <name evidence="2" type="ORF">CYMTET_3979</name>
</gene>
<accession>A0AAE0LKI8</accession>
<feature type="compositionally biased region" description="Basic residues" evidence="1">
    <location>
        <begin position="99"/>
        <end position="109"/>
    </location>
</feature>
<comment type="caution">
    <text evidence="2">The sequence shown here is derived from an EMBL/GenBank/DDBJ whole genome shotgun (WGS) entry which is preliminary data.</text>
</comment>
<proteinExistence type="predicted"/>
<sequence length="138" mass="15656">MNKPIDDEARQVMEDKKSKCAAETSQARSAATSAKKEAQDLRKQVENKMMTEKAELISKVKQQEQERSRLQQEAAAAAKEQRALLQQVARSMPTAADMKRKRVLGKRHAKDSTVSTLLLTMIAGKNKNQWDDKKKRVF</sequence>
<feature type="compositionally biased region" description="Basic and acidic residues" evidence="1">
    <location>
        <begin position="1"/>
        <end position="20"/>
    </location>
</feature>
<keyword evidence="3" id="KW-1185">Reference proteome</keyword>
<name>A0AAE0LKI8_9CHLO</name>
<organism evidence="2 3">
    <name type="scientific">Cymbomonas tetramitiformis</name>
    <dbReference type="NCBI Taxonomy" id="36881"/>
    <lineage>
        <taxon>Eukaryota</taxon>
        <taxon>Viridiplantae</taxon>
        <taxon>Chlorophyta</taxon>
        <taxon>Pyramimonadophyceae</taxon>
        <taxon>Pyramimonadales</taxon>
        <taxon>Pyramimonadaceae</taxon>
        <taxon>Cymbomonas</taxon>
    </lineage>
</organism>
<protein>
    <submittedName>
        <fullName evidence="2">Uncharacterized protein</fullName>
    </submittedName>
</protein>
<dbReference type="EMBL" id="LGRX02000441">
    <property type="protein sequence ID" value="KAK3288542.1"/>
    <property type="molecule type" value="Genomic_DNA"/>
</dbReference>
<feature type="region of interest" description="Disordered" evidence="1">
    <location>
        <begin position="1"/>
        <end position="38"/>
    </location>
</feature>
<dbReference type="AlphaFoldDB" id="A0AAE0LKI8"/>
<feature type="region of interest" description="Disordered" evidence="1">
    <location>
        <begin position="90"/>
        <end position="110"/>
    </location>
</feature>